<dbReference type="InterPro" id="IPR003736">
    <property type="entry name" value="PAAI_dom"/>
</dbReference>
<dbReference type="STRING" id="2518989.IMCC3088_2594"/>
<dbReference type="InterPro" id="IPR006683">
    <property type="entry name" value="Thioestr_dom"/>
</dbReference>
<reference evidence="4 5" key="1">
    <citation type="journal article" date="2011" name="J. Bacteriol.">
        <title>Genome sequence of strain IMCC3088, a proteorhodopsin-containing marine bacterium belonging to the OM60/NOR5 clade.</title>
        <authorList>
            <person name="Jang Y."/>
            <person name="Oh H.M."/>
            <person name="Kang I."/>
            <person name="Lee K."/>
            <person name="Yang S.J."/>
            <person name="Cho J.C."/>
        </authorList>
    </citation>
    <scope>NUCLEOTIDE SEQUENCE [LARGE SCALE GENOMIC DNA]</scope>
    <source>
        <strain evidence="4 5">IMCC3088</strain>
    </source>
</reference>
<gene>
    <name evidence="4" type="ORF">IMCC3088_2594</name>
</gene>
<organism evidence="4 5">
    <name type="scientific">Aequoribacter fuscus</name>
    <dbReference type="NCBI Taxonomy" id="2518989"/>
    <lineage>
        <taxon>Bacteria</taxon>
        <taxon>Pseudomonadati</taxon>
        <taxon>Pseudomonadota</taxon>
        <taxon>Gammaproteobacteria</taxon>
        <taxon>Cellvibrionales</taxon>
        <taxon>Halieaceae</taxon>
        <taxon>Aequoribacter</taxon>
    </lineage>
</organism>
<comment type="caution">
    <text evidence="4">The sequence shown here is derived from an EMBL/GenBank/DDBJ whole genome shotgun (WGS) entry which is preliminary data.</text>
</comment>
<keyword evidence="2" id="KW-0378">Hydrolase</keyword>
<dbReference type="CDD" id="cd03443">
    <property type="entry name" value="PaaI_thioesterase"/>
    <property type="match status" value="1"/>
</dbReference>
<dbReference type="SUPFAM" id="SSF54637">
    <property type="entry name" value="Thioesterase/thiol ester dehydrase-isomerase"/>
    <property type="match status" value="1"/>
</dbReference>
<dbReference type="EMBL" id="AEIG01000085">
    <property type="protein sequence ID" value="EGG28732.1"/>
    <property type="molecule type" value="Genomic_DNA"/>
</dbReference>
<accession>F3L4J3</accession>
<comment type="similarity">
    <text evidence="1">Belongs to the thioesterase PaaI family.</text>
</comment>
<evidence type="ECO:0000256" key="2">
    <source>
        <dbReference type="ARBA" id="ARBA00022801"/>
    </source>
</evidence>
<evidence type="ECO:0000313" key="4">
    <source>
        <dbReference type="EMBL" id="EGG28732.1"/>
    </source>
</evidence>
<dbReference type="GO" id="GO:0047617">
    <property type="term" value="F:fatty acyl-CoA hydrolase activity"/>
    <property type="evidence" value="ECO:0007669"/>
    <property type="project" value="InterPro"/>
</dbReference>
<evidence type="ECO:0000256" key="1">
    <source>
        <dbReference type="ARBA" id="ARBA00008324"/>
    </source>
</evidence>
<protein>
    <recommendedName>
        <fullName evidence="3">Thioesterase domain-containing protein</fullName>
    </recommendedName>
</protein>
<keyword evidence="5" id="KW-1185">Reference proteome</keyword>
<dbReference type="PANTHER" id="PTHR21660:SF1">
    <property type="entry name" value="ACYL-COENZYME A THIOESTERASE 13"/>
    <property type="match status" value="1"/>
</dbReference>
<dbReference type="InterPro" id="IPR029069">
    <property type="entry name" value="HotDog_dom_sf"/>
</dbReference>
<dbReference type="Pfam" id="PF03061">
    <property type="entry name" value="4HBT"/>
    <property type="match status" value="1"/>
</dbReference>
<dbReference type="Gene3D" id="3.10.129.10">
    <property type="entry name" value="Hotdog Thioesterase"/>
    <property type="match status" value="1"/>
</dbReference>
<dbReference type="Proteomes" id="UP000005615">
    <property type="component" value="Unassembled WGS sequence"/>
</dbReference>
<dbReference type="InterPro" id="IPR039298">
    <property type="entry name" value="ACOT13"/>
</dbReference>
<dbReference type="AlphaFoldDB" id="F3L4J3"/>
<proteinExistence type="inferred from homology"/>
<name>F3L4J3_9GAMM</name>
<dbReference type="eggNOG" id="COG2050">
    <property type="taxonomic scope" value="Bacteria"/>
</dbReference>
<evidence type="ECO:0000313" key="5">
    <source>
        <dbReference type="Proteomes" id="UP000005615"/>
    </source>
</evidence>
<feature type="domain" description="Thioesterase" evidence="3">
    <location>
        <begin position="63"/>
        <end position="136"/>
    </location>
</feature>
<dbReference type="PANTHER" id="PTHR21660">
    <property type="entry name" value="THIOESTERASE SUPERFAMILY MEMBER-RELATED"/>
    <property type="match status" value="1"/>
</dbReference>
<evidence type="ECO:0000259" key="3">
    <source>
        <dbReference type="Pfam" id="PF03061"/>
    </source>
</evidence>
<dbReference type="NCBIfam" id="TIGR00369">
    <property type="entry name" value="unchar_dom_1"/>
    <property type="match status" value="1"/>
</dbReference>
<sequence>MWRLFRGLQIVTDKTQLIEGLNGHAPGFIRMLGGRIVDVDLEQATCVFEFNISRDFCHSIDIVQGGFITAMLDAAMSHAIFAVDQSITAVSSLEIKTSYLAPTRAGCLRVEGRVIKASYKTAFFEGSITNSEGELTATSSSVAKLGRAK</sequence>